<dbReference type="SUPFAM" id="SSF74650">
    <property type="entry name" value="Galactose mutarotase-like"/>
    <property type="match status" value="1"/>
</dbReference>
<comment type="caution">
    <text evidence="1">The sequence shown here is derived from an EMBL/GenBank/DDBJ whole genome shotgun (WGS) entry which is preliminary data.</text>
</comment>
<dbReference type="InterPro" id="IPR011013">
    <property type="entry name" value="Gal_mutarotase_sf_dom"/>
</dbReference>
<dbReference type="Proteomes" id="UP000095658">
    <property type="component" value="Unassembled WGS sequence"/>
</dbReference>
<dbReference type="InterPro" id="IPR014718">
    <property type="entry name" value="GH-type_carb-bd"/>
</dbReference>
<name>A0A1E7DUJ5_9BACI</name>
<dbReference type="OrthoDB" id="9795355at2"/>
<accession>A0A1E7DUJ5</accession>
<dbReference type="GO" id="GO:0016853">
    <property type="term" value="F:isomerase activity"/>
    <property type="evidence" value="ECO:0007669"/>
    <property type="project" value="InterPro"/>
</dbReference>
<dbReference type="GO" id="GO:0005975">
    <property type="term" value="P:carbohydrate metabolic process"/>
    <property type="evidence" value="ECO:0007669"/>
    <property type="project" value="InterPro"/>
</dbReference>
<dbReference type="STRING" id="1714016.BA724_15215"/>
<evidence type="ECO:0000313" key="1">
    <source>
        <dbReference type="EMBL" id="OES46358.1"/>
    </source>
</evidence>
<dbReference type="EMBL" id="MAMP01000003">
    <property type="protein sequence ID" value="OES46358.1"/>
    <property type="molecule type" value="Genomic_DNA"/>
</dbReference>
<dbReference type="GO" id="GO:0030246">
    <property type="term" value="F:carbohydrate binding"/>
    <property type="evidence" value="ECO:0007669"/>
    <property type="project" value="InterPro"/>
</dbReference>
<reference evidence="1 2" key="1">
    <citation type="submission" date="2016-06" db="EMBL/GenBank/DDBJ databases">
        <title>Domibacillus iocasae genome sequencing.</title>
        <authorList>
            <person name="Verma A."/>
            <person name="Pal Y."/>
            <person name="Ojha A.K."/>
            <person name="Krishnamurthi S."/>
        </authorList>
    </citation>
    <scope>NUCLEOTIDE SEQUENCE [LARGE SCALE GENOMIC DNA]</scope>
    <source>
        <strain evidence="1 2">DSM 29979</strain>
    </source>
</reference>
<dbReference type="InterPro" id="IPR037481">
    <property type="entry name" value="LacX"/>
</dbReference>
<proteinExistence type="predicted"/>
<organism evidence="1 2">
    <name type="scientific">Domibacillus iocasae</name>
    <dbReference type="NCBI Taxonomy" id="1714016"/>
    <lineage>
        <taxon>Bacteria</taxon>
        <taxon>Bacillati</taxon>
        <taxon>Bacillota</taxon>
        <taxon>Bacilli</taxon>
        <taxon>Bacillales</taxon>
        <taxon>Bacillaceae</taxon>
        <taxon>Domibacillus</taxon>
    </lineage>
</organism>
<keyword evidence="2" id="KW-1185">Reference proteome</keyword>
<dbReference type="RefSeq" id="WP_069937096.1">
    <property type="nucleotide sequence ID" value="NZ_MAMP01000003.1"/>
</dbReference>
<sequence>MIILENEELKVSITASGAELREVIGKKTGLSYMWSGDSTYWGRVSPVLFPIVGRLKKDQYKLNGKAYHLSQHGFLRDVEFSVQKQDTDYASFVFESSDAFLDVYPYRFQAVIHYTLNGRSINVRWEIQNKQNETMYFSIGAHPAFNVPLTSEEKAEDYTLNFTKAPGKRVTQYELVESLVKEKESVESIEPISIQASLFENDAFIYSHIDRVSLTSNQTGHGVDVDLNGFPFVGTWSSYNQSQGTMAPFVCIEPWYGIADTVDTTGKLDEKMGINKLEKGGCFEADYTITFI</sequence>
<dbReference type="InterPro" id="IPR008183">
    <property type="entry name" value="Aldose_1/G6P_1-epimerase"/>
</dbReference>
<dbReference type="AlphaFoldDB" id="A0A1E7DUJ5"/>
<dbReference type="Pfam" id="PF01263">
    <property type="entry name" value="Aldose_epim"/>
    <property type="match status" value="1"/>
</dbReference>
<dbReference type="Gene3D" id="2.70.98.10">
    <property type="match status" value="1"/>
</dbReference>
<protein>
    <submittedName>
        <fullName evidence="1">Aldose epimerase</fullName>
    </submittedName>
</protein>
<gene>
    <name evidence="1" type="ORF">BA724_15215</name>
</gene>
<evidence type="ECO:0000313" key="2">
    <source>
        <dbReference type="Proteomes" id="UP000095658"/>
    </source>
</evidence>
<dbReference type="CDD" id="cd09024">
    <property type="entry name" value="Aldose_epim_lacX"/>
    <property type="match status" value="1"/>
</dbReference>